<keyword evidence="3" id="KW-0597">Phosphoprotein</keyword>
<dbReference type="Gene3D" id="1.10.510.10">
    <property type="entry name" value="Transferase(Phosphotransferase) domain 1"/>
    <property type="match status" value="1"/>
</dbReference>
<evidence type="ECO:0000256" key="3">
    <source>
        <dbReference type="ARBA" id="ARBA00022553"/>
    </source>
</evidence>
<dbReference type="SUPFAM" id="SSF56112">
    <property type="entry name" value="Protein kinase-like (PK-like)"/>
    <property type="match status" value="1"/>
</dbReference>
<evidence type="ECO:0000256" key="9">
    <source>
        <dbReference type="ARBA" id="ARBA00022843"/>
    </source>
</evidence>
<evidence type="ECO:0000256" key="7">
    <source>
        <dbReference type="ARBA" id="ARBA00022777"/>
    </source>
</evidence>
<evidence type="ECO:0000256" key="4">
    <source>
        <dbReference type="ARBA" id="ARBA00022679"/>
    </source>
</evidence>
<evidence type="ECO:0000256" key="8">
    <source>
        <dbReference type="ARBA" id="ARBA00022840"/>
    </source>
</evidence>
<feature type="coiled-coil region" evidence="19">
    <location>
        <begin position="530"/>
        <end position="557"/>
    </location>
</feature>
<dbReference type="GO" id="GO:0003743">
    <property type="term" value="F:translation initiation factor activity"/>
    <property type="evidence" value="ECO:0007669"/>
    <property type="project" value="UniProtKB-KW"/>
</dbReference>
<keyword evidence="10" id="KW-1015">Disulfide bond</keyword>
<evidence type="ECO:0000259" key="21">
    <source>
        <dbReference type="PROSITE" id="PS50011"/>
    </source>
</evidence>
<comment type="catalytic activity">
    <reaction evidence="17">
        <text>L-threonyl-[protein] + ATP = O-phospho-L-threonyl-[protein] + ADP + H(+)</text>
        <dbReference type="Rhea" id="RHEA:46608"/>
        <dbReference type="Rhea" id="RHEA-COMP:11060"/>
        <dbReference type="Rhea" id="RHEA-COMP:11605"/>
        <dbReference type="ChEBI" id="CHEBI:15378"/>
        <dbReference type="ChEBI" id="CHEBI:30013"/>
        <dbReference type="ChEBI" id="CHEBI:30616"/>
        <dbReference type="ChEBI" id="CHEBI:61977"/>
        <dbReference type="ChEBI" id="CHEBI:456216"/>
        <dbReference type="EC" id="2.7.11.1"/>
    </reaction>
    <physiologicalReaction direction="left-to-right" evidence="17">
        <dbReference type="Rhea" id="RHEA:46609"/>
    </physiologicalReaction>
</comment>
<dbReference type="InterPro" id="IPR054521">
    <property type="entry name" value="HRI2_3H"/>
</dbReference>
<protein>
    <recommendedName>
        <fullName evidence="13">Eukaryotic translation initiation factor 2-alpha kinase 1</fullName>
        <ecNumber evidence="1">2.7.11.1</ecNumber>
    </recommendedName>
    <alternativeName>
        <fullName evidence="15">Heme-regulated eukaryotic initiation factor eIF-2-alpha kinase</fullName>
    </alternativeName>
    <alternativeName>
        <fullName evidence="14">Hemin-sensitive initiation factor 2-alpha kinase</fullName>
    </alternativeName>
</protein>
<organism evidence="22">
    <name type="scientific">Lepeophtheirus salmonis</name>
    <name type="common">Salmon louse</name>
    <name type="synonym">Caligus salmonis</name>
    <dbReference type="NCBI Taxonomy" id="72036"/>
    <lineage>
        <taxon>Eukaryota</taxon>
        <taxon>Metazoa</taxon>
        <taxon>Ecdysozoa</taxon>
        <taxon>Arthropoda</taxon>
        <taxon>Crustacea</taxon>
        <taxon>Multicrustacea</taxon>
        <taxon>Hexanauplia</taxon>
        <taxon>Copepoda</taxon>
        <taxon>Siphonostomatoida</taxon>
        <taxon>Caligidae</taxon>
        <taxon>Lepeophtheirus</taxon>
    </lineage>
</organism>
<evidence type="ECO:0000256" key="20">
    <source>
        <dbReference type="SAM" id="MobiDB-lite"/>
    </source>
</evidence>
<feature type="region of interest" description="Disordered" evidence="20">
    <location>
        <begin position="272"/>
        <end position="294"/>
    </location>
</feature>
<dbReference type="EMBL" id="HACA01000669">
    <property type="protein sequence ID" value="CDW18030.1"/>
    <property type="molecule type" value="Transcribed_RNA"/>
</dbReference>
<keyword evidence="19" id="KW-0175">Coiled coil</keyword>
<evidence type="ECO:0000256" key="16">
    <source>
        <dbReference type="ARBA" id="ARBA00046654"/>
    </source>
</evidence>
<dbReference type="GO" id="GO:0005634">
    <property type="term" value="C:nucleus"/>
    <property type="evidence" value="ECO:0007669"/>
    <property type="project" value="TreeGrafter"/>
</dbReference>
<evidence type="ECO:0000256" key="2">
    <source>
        <dbReference type="ARBA" id="ARBA00022527"/>
    </source>
</evidence>
<keyword evidence="8" id="KW-0067">ATP-binding</keyword>
<accession>A0A0K2SWY1</accession>
<evidence type="ECO:0000256" key="5">
    <source>
        <dbReference type="ARBA" id="ARBA00022737"/>
    </source>
</evidence>
<dbReference type="GO" id="GO:0005737">
    <property type="term" value="C:cytoplasm"/>
    <property type="evidence" value="ECO:0007669"/>
    <property type="project" value="TreeGrafter"/>
</dbReference>
<evidence type="ECO:0000313" key="22">
    <source>
        <dbReference type="EMBL" id="CDW18030.1"/>
    </source>
</evidence>
<keyword evidence="7 22" id="KW-0418">Kinase</keyword>
<keyword evidence="9" id="KW-0832">Ubl conjugation</keyword>
<dbReference type="EC" id="2.7.11.1" evidence="1"/>
<dbReference type="PROSITE" id="PS50011">
    <property type="entry name" value="PROTEIN_KINASE_DOM"/>
    <property type="match status" value="1"/>
</dbReference>
<evidence type="ECO:0000256" key="10">
    <source>
        <dbReference type="ARBA" id="ARBA00023157"/>
    </source>
</evidence>
<evidence type="ECO:0000256" key="11">
    <source>
        <dbReference type="ARBA" id="ARBA00023193"/>
    </source>
</evidence>
<dbReference type="InterPro" id="IPR011009">
    <property type="entry name" value="Kinase-like_dom_sf"/>
</dbReference>
<reference evidence="22" key="1">
    <citation type="submission" date="2014-05" db="EMBL/GenBank/DDBJ databases">
        <authorList>
            <person name="Chronopoulou M."/>
        </authorList>
    </citation>
    <scope>NUCLEOTIDE SEQUENCE</scope>
    <source>
        <tissue evidence="22">Whole organism</tissue>
    </source>
</reference>
<keyword evidence="4" id="KW-0808">Transferase</keyword>
<dbReference type="GO" id="GO:0017148">
    <property type="term" value="P:negative regulation of translation"/>
    <property type="evidence" value="ECO:0007669"/>
    <property type="project" value="UniProtKB-KW"/>
</dbReference>
<dbReference type="InterPro" id="IPR000719">
    <property type="entry name" value="Prot_kinase_dom"/>
</dbReference>
<comment type="subunit">
    <text evidence="16">Synthesized in an inactive form that binds to the N-terminal domain of CDC37. Has to be associated with a multiprotein complex containing Hsp90, CDC37 and PPP5C for maturation and activation by autophosphorylation. The phosphatase PPP5C modulates this activation. Homodimer; homodimerizes in presence of heme, forming a disulfide-linked inactive homodimer. Interacts with DELE1; binds both to full-length DELE1 and processed form of DELE1 (S-DELE1) in response to stress, leading to activate its protein kinase activity and trigger the integrated stress response (ISR).</text>
</comment>
<evidence type="ECO:0000256" key="14">
    <source>
        <dbReference type="ARBA" id="ARBA00042456"/>
    </source>
</evidence>
<evidence type="ECO:0000256" key="17">
    <source>
        <dbReference type="ARBA" id="ARBA00048659"/>
    </source>
</evidence>
<comment type="similarity">
    <text evidence="12">Belongs to the protein kinase superfamily. Ser/Thr protein kinase family. GCN2 subfamily.</text>
</comment>
<dbReference type="PROSITE" id="PS00108">
    <property type="entry name" value="PROTEIN_KINASE_ST"/>
    <property type="match status" value="1"/>
</dbReference>
<evidence type="ECO:0000256" key="6">
    <source>
        <dbReference type="ARBA" id="ARBA00022741"/>
    </source>
</evidence>
<proteinExistence type="inferred from homology"/>
<dbReference type="InterPro" id="IPR050339">
    <property type="entry name" value="CC_SR_Kinase"/>
</dbReference>
<keyword evidence="5" id="KW-0677">Repeat</keyword>
<sequence length="561" mass="64037">MSEDFTIPSDIMPISTMEREPLTSSLRQTMSIRGGNPSMSVIIQSLLDLLLSCYEQNDARRSKLLELMWESMIKVFPCSNSVNSPALMQLRGQYQTVFKKLIKISQKKLGYSSALSLDIKLDSDYTHLSRYRSEFEEIEYLAKGGFGSVFRVRNKLDHFEYAIKKILLKCDKDWTNFTEVTKEVIMLAKLTHPNIVNYKTAWIEPTSIIESSVPKESHSESESFLSDFTFSISDKSTTNTSQSILFEENSQSNQMNKVIQINHQSSQKILPFSTDNESNSYTDNQPVSSNTKSLQSTSLLPSSCLKMGAILYLQMELCEITLRGWMDNRASSSLSVLDSKVNTQIFTQILEGVSYIHSQGIIHRDLKPRNIFIRNRDCHVQIGDFGLAKDEIQKKVVPPESPLENNIIKFKKVSSCVGTHAYASPEQLSLGWVDYKSDIYSLGIVLYELFSNFKTGMERSVAITKLKENLVIDTVFERKFPQIAQYVLWLTRSSPHSRPTAQELLNSEFSKEGQLRLSLLTENIILKESLDEKNKELETYKNIIASRNREIELLTEKLMSI</sequence>
<evidence type="ECO:0000256" key="15">
    <source>
        <dbReference type="ARBA" id="ARBA00042914"/>
    </source>
</evidence>
<dbReference type="Gene3D" id="3.30.200.20">
    <property type="entry name" value="Phosphorylase Kinase, domain 1"/>
    <property type="match status" value="1"/>
</dbReference>
<dbReference type="Pfam" id="PF22949">
    <property type="entry name" value="HRI2_3H"/>
    <property type="match status" value="1"/>
</dbReference>
<keyword evidence="6" id="KW-0547">Nucleotide-binding</keyword>
<comment type="catalytic activity">
    <reaction evidence="18">
        <text>L-seryl-[protein] + ATP = O-phospho-L-seryl-[protein] + ADP + H(+)</text>
        <dbReference type="Rhea" id="RHEA:17989"/>
        <dbReference type="Rhea" id="RHEA-COMP:9863"/>
        <dbReference type="Rhea" id="RHEA-COMP:11604"/>
        <dbReference type="ChEBI" id="CHEBI:15378"/>
        <dbReference type="ChEBI" id="CHEBI:29999"/>
        <dbReference type="ChEBI" id="CHEBI:30616"/>
        <dbReference type="ChEBI" id="CHEBI:83421"/>
        <dbReference type="ChEBI" id="CHEBI:456216"/>
        <dbReference type="EC" id="2.7.11.1"/>
    </reaction>
    <physiologicalReaction direction="left-to-right" evidence="18">
        <dbReference type="Rhea" id="RHEA:17990"/>
    </physiologicalReaction>
</comment>
<dbReference type="Pfam" id="PF00069">
    <property type="entry name" value="Pkinase"/>
    <property type="match status" value="2"/>
</dbReference>
<dbReference type="CDD" id="cd13996">
    <property type="entry name" value="STKc_EIF2AK"/>
    <property type="match status" value="1"/>
</dbReference>
<evidence type="ECO:0000256" key="1">
    <source>
        <dbReference type="ARBA" id="ARBA00012513"/>
    </source>
</evidence>
<evidence type="ECO:0000256" key="12">
    <source>
        <dbReference type="ARBA" id="ARBA00037982"/>
    </source>
</evidence>
<keyword evidence="2" id="KW-0723">Serine/threonine-protein kinase</keyword>
<evidence type="ECO:0000256" key="18">
    <source>
        <dbReference type="ARBA" id="ARBA00048977"/>
    </source>
</evidence>
<keyword evidence="22" id="KW-0396">Initiation factor</keyword>
<gene>
    <name evidence="22" type="primary">EIF2AK1</name>
</gene>
<dbReference type="GO" id="GO:0005524">
    <property type="term" value="F:ATP binding"/>
    <property type="evidence" value="ECO:0007669"/>
    <property type="project" value="UniProtKB-KW"/>
</dbReference>
<evidence type="ECO:0000256" key="13">
    <source>
        <dbReference type="ARBA" id="ARBA00040433"/>
    </source>
</evidence>
<dbReference type="GO" id="GO:0004694">
    <property type="term" value="F:eukaryotic translation initiation factor 2alpha kinase activity"/>
    <property type="evidence" value="ECO:0007669"/>
    <property type="project" value="TreeGrafter"/>
</dbReference>
<dbReference type="InterPro" id="IPR008271">
    <property type="entry name" value="Ser/Thr_kinase_AS"/>
</dbReference>
<name>A0A0K2SWY1_LEPSM</name>
<dbReference type="PANTHER" id="PTHR11042:SF160">
    <property type="entry name" value="EUKARYOTIC TRANSLATION INITIATION FACTOR 2-ALPHA KINASE 1"/>
    <property type="match status" value="1"/>
</dbReference>
<dbReference type="OrthoDB" id="446789at2759"/>
<keyword evidence="22" id="KW-0648">Protein biosynthesis</keyword>
<keyword evidence="11" id="KW-0652">Protein synthesis inhibitor</keyword>
<dbReference type="AlphaFoldDB" id="A0A0K2SWY1"/>
<dbReference type="PANTHER" id="PTHR11042">
    <property type="entry name" value="EUKARYOTIC TRANSLATION INITIATION FACTOR 2-ALPHA KINASE EIF2-ALPHA KINASE -RELATED"/>
    <property type="match status" value="1"/>
</dbReference>
<evidence type="ECO:0000256" key="19">
    <source>
        <dbReference type="SAM" id="Coils"/>
    </source>
</evidence>
<feature type="domain" description="Protein kinase" evidence="21">
    <location>
        <begin position="135"/>
        <end position="510"/>
    </location>
</feature>
<dbReference type="SMART" id="SM00220">
    <property type="entry name" value="S_TKc"/>
    <property type="match status" value="1"/>
</dbReference>